<dbReference type="AlphaFoldDB" id="A0A232EQH5"/>
<dbReference type="EMBL" id="NNAY01002774">
    <property type="protein sequence ID" value="OXU20582.1"/>
    <property type="molecule type" value="Genomic_DNA"/>
</dbReference>
<dbReference type="PANTHER" id="PTHR24256">
    <property type="entry name" value="TRYPTASE-RELATED"/>
    <property type="match status" value="1"/>
</dbReference>
<dbReference type="OrthoDB" id="9028152at2759"/>
<dbReference type="SUPFAM" id="SSF50494">
    <property type="entry name" value="Trypsin-like serine proteases"/>
    <property type="match status" value="3"/>
</dbReference>
<dbReference type="GO" id="GO:0004252">
    <property type="term" value="F:serine-type endopeptidase activity"/>
    <property type="evidence" value="ECO:0007669"/>
    <property type="project" value="InterPro"/>
</dbReference>
<comment type="subcellular location">
    <subcellularLocation>
        <location evidence="1">Secreted</location>
    </subcellularLocation>
</comment>
<keyword evidence="6 11" id="KW-0720">Serine protease</keyword>
<evidence type="ECO:0008006" key="18">
    <source>
        <dbReference type="Google" id="ProtNLM"/>
    </source>
</evidence>
<evidence type="ECO:0000256" key="1">
    <source>
        <dbReference type="ARBA" id="ARBA00004613"/>
    </source>
</evidence>
<evidence type="ECO:0000259" key="15">
    <source>
        <dbReference type="PROSITE" id="PS51888"/>
    </source>
</evidence>
<comment type="caution">
    <text evidence="16">The sequence shown here is derived from an EMBL/GenBank/DDBJ whole genome shotgun (WGS) entry which is preliminary data.</text>
</comment>
<feature type="compositionally biased region" description="Low complexity" evidence="12">
    <location>
        <begin position="798"/>
        <end position="811"/>
    </location>
</feature>
<dbReference type="SMART" id="SM00680">
    <property type="entry name" value="CLIP"/>
    <property type="match status" value="2"/>
</dbReference>
<feature type="domain" description="Clip" evidence="15">
    <location>
        <begin position="689"/>
        <end position="746"/>
    </location>
</feature>
<keyword evidence="5 11" id="KW-0378">Hydrolase</keyword>
<evidence type="ECO:0000256" key="12">
    <source>
        <dbReference type="SAM" id="MobiDB-lite"/>
    </source>
</evidence>
<dbReference type="PROSITE" id="PS00134">
    <property type="entry name" value="TRYPSIN_HIS"/>
    <property type="match status" value="3"/>
</dbReference>
<feature type="domain" description="Clip" evidence="15">
    <location>
        <begin position="324"/>
        <end position="378"/>
    </location>
</feature>
<evidence type="ECO:0000256" key="8">
    <source>
        <dbReference type="ARBA" id="ARBA00023157"/>
    </source>
</evidence>
<dbReference type="InterPro" id="IPR001314">
    <property type="entry name" value="Peptidase_S1A"/>
</dbReference>
<keyword evidence="7" id="KW-0865">Zymogen</keyword>
<evidence type="ECO:0000256" key="13">
    <source>
        <dbReference type="SAM" id="SignalP"/>
    </source>
</evidence>
<keyword evidence="4 13" id="KW-0732">Signal</keyword>
<dbReference type="Gene3D" id="3.30.1640.30">
    <property type="match status" value="2"/>
</dbReference>
<feature type="compositionally biased region" description="Basic and acidic residues" evidence="12">
    <location>
        <begin position="390"/>
        <end position="406"/>
    </location>
</feature>
<keyword evidence="8" id="KW-1015">Disulfide bond</keyword>
<gene>
    <name evidence="16" type="ORF">TSAR_000549</name>
</gene>
<dbReference type="PRINTS" id="PR00722">
    <property type="entry name" value="CHYMOTRYPSIN"/>
</dbReference>
<dbReference type="InterPro" id="IPR051487">
    <property type="entry name" value="Ser/Thr_Proteases_Immune/Dev"/>
</dbReference>
<name>A0A232EQH5_9HYME</name>
<feature type="domain" description="Peptidase S1" evidence="14">
    <location>
        <begin position="430"/>
        <end position="685"/>
    </location>
</feature>
<dbReference type="STRING" id="543379.A0A232EQH5"/>
<dbReference type="Pfam" id="PF12032">
    <property type="entry name" value="CLIP"/>
    <property type="match status" value="2"/>
</dbReference>
<feature type="region of interest" description="Disordered" evidence="12">
    <location>
        <begin position="845"/>
        <end position="872"/>
    </location>
</feature>
<proteinExistence type="inferred from homology"/>
<dbReference type="FunFam" id="3.30.1640.30:FF:000001">
    <property type="entry name" value="Serine protease 7"/>
    <property type="match status" value="1"/>
</dbReference>
<dbReference type="FunFam" id="2.40.10.10:FF:000028">
    <property type="entry name" value="Serine protease easter"/>
    <property type="match status" value="3"/>
</dbReference>
<feature type="domain" description="Peptidase S1" evidence="14">
    <location>
        <begin position="906"/>
        <end position="1165"/>
    </location>
</feature>
<dbReference type="InterPro" id="IPR009003">
    <property type="entry name" value="Peptidase_S1_PA"/>
</dbReference>
<feature type="compositionally biased region" description="Polar residues" evidence="12">
    <location>
        <begin position="845"/>
        <end position="858"/>
    </location>
</feature>
<dbReference type="CDD" id="cd00190">
    <property type="entry name" value="Tryp_SPc"/>
    <property type="match status" value="3"/>
</dbReference>
<feature type="chain" id="PRO_5012737245" description="Peptidase S1 domain-containing protein" evidence="13">
    <location>
        <begin position="19"/>
        <end position="1166"/>
    </location>
</feature>
<feature type="domain" description="Peptidase S1" evidence="14">
    <location>
        <begin position="51"/>
        <end position="321"/>
    </location>
</feature>
<dbReference type="FunFam" id="2.40.10.10:FF:000054">
    <property type="entry name" value="Complement C1r subcomponent"/>
    <property type="match status" value="1"/>
</dbReference>
<dbReference type="PROSITE" id="PS00135">
    <property type="entry name" value="TRYPSIN_SER"/>
    <property type="match status" value="2"/>
</dbReference>
<dbReference type="Proteomes" id="UP000215335">
    <property type="component" value="Unassembled WGS sequence"/>
</dbReference>
<dbReference type="PROSITE" id="PS51888">
    <property type="entry name" value="CLIP"/>
    <property type="match status" value="2"/>
</dbReference>
<evidence type="ECO:0000256" key="10">
    <source>
        <dbReference type="ARBA" id="ARBA00024195"/>
    </source>
</evidence>
<keyword evidence="2" id="KW-0964">Secreted</keyword>
<dbReference type="GO" id="GO:0006508">
    <property type="term" value="P:proteolysis"/>
    <property type="evidence" value="ECO:0007669"/>
    <property type="project" value="UniProtKB-KW"/>
</dbReference>
<protein>
    <recommendedName>
        <fullName evidence="18">Peptidase S1 domain-containing protein</fullName>
    </recommendedName>
</protein>
<evidence type="ECO:0000313" key="16">
    <source>
        <dbReference type="EMBL" id="OXU20582.1"/>
    </source>
</evidence>
<dbReference type="GO" id="GO:0005576">
    <property type="term" value="C:extracellular region"/>
    <property type="evidence" value="ECO:0007669"/>
    <property type="project" value="UniProtKB-SubCell"/>
</dbReference>
<dbReference type="SMART" id="SM00020">
    <property type="entry name" value="Tryp_SPc"/>
    <property type="match status" value="3"/>
</dbReference>
<dbReference type="Gene3D" id="2.40.10.10">
    <property type="entry name" value="Trypsin-like serine proteases"/>
    <property type="match status" value="6"/>
</dbReference>
<evidence type="ECO:0000256" key="4">
    <source>
        <dbReference type="ARBA" id="ARBA00022729"/>
    </source>
</evidence>
<reference evidence="16 17" key="1">
    <citation type="journal article" date="2017" name="Curr. Biol.">
        <title>The Evolution of Venom by Co-option of Single-Copy Genes.</title>
        <authorList>
            <person name="Martinson E.O."/>
            <person name="Mrinalini"/>
            <person name="Kelkar Y.D."/>
            <person name="Chang C.H."/>
            <person name="Werren J.H."/>
        </authorList>
    </citation>
    <scope>NUCLEOTIDE SEQUENCE [LARGE SCALE GENOMIC DNA]</scope>
    <source>
        <strain evidence="16 17">Alberta</strain>
        <tissue evidence="16">Whole body</tissue>
    </source>
</reference>
<evidence type="ECO:0000259" key="14">
    <source>
        <dbReference type="PROSITE" id="PS50240"/>
    </source>
</evidence>
<evidence type="ECO:0000256" key="11">
    <source>
        <dbReference type="RuleBase" id="RU363034"/>
    </source>
</evidence>
<organism evidence="16 17">
    <name type="scientific">Trichomalopsis sarcophagae</name>
    <dbReference type="NCBI Taxonomy" id="543379"/>
    <lineage>
        <taxon>Eukaryota</taxon>
        <taxon>Metazoa</taxon>
        <taxon>Ecdysozoa</taxon>
        <taxon>Arthropoda</taxon>
        <taxon>Hexapoda</taxon>
        <taxon>Insecta</taxon>
        <taxon>Pterygota</taxon>
        <taxon>Neoptera</taxon>
        <taxon>Endopterygota</taxon>
        <taxon>Hymenoptera</taxon>
        <taxon>Apocrita</taxon>
        <taxon>Proctotrupomorpha</taxon>
        <taxon>Chalcidoidea</taxon>
        <taxon>Pteromalidae</taxon>
        <taxon>Pteromalinae</taxon>
        <taxon>Trichomalopsis</taxon>
    </lineage>
</organism>
<evidence type="ECO:0000256" key="2">
    <source>
        <dbReference type="ARBA" id="ARBA00022525"/>
    </source>
</evidence>
<dbReference type="InterPro" id="IPR001254">
    <property type="entry name" value="Trypsin_dom"/>
</dbReference>
<dbReference type="InterPro" id="IPR038565">
    <property type="entry name" value="CLIP_sf"/>
</dbReference>
<keyword evidence="3 11" id="KW-0645">Protease</keyword>
<evidence type="ECO:0000313" key="17">
    <source>
        <dbReference type="Proteomes" id="UP000215335"/>
    </source>
</evidence>
<feature type="signal peptide" evidence="13">
    <location>
        <begin position="1"/>
        <end position="18"/>
    </location>
</feature>
<dbReference type="InterPro" id="IPR033116">
    <property type="entry name" value="TRYPSIN_SER"/>
</dbReference>
<evidence type="ECO:0000256" key="6">
    <source>
        <dbReference type="ARBA" id="ARBA00022825"/>
    </source>
</evidence>
<accession>A0A232EQH5</accession>
<feature type="region of interest" description="Disordered" evidence="12">
    <location>
        <begin position="390"/>
        <end position="414"/>
    </location>
</feature>
<keyword evidence="17" id="KW-1185">Reference proteome</keyword>
<feature type="region of interest" description="Disordered" evidence="12">
    <location>
        <begin position="781"/>
        <end position="828"/>
    </location>
</feature>
<evidence type="ECO:0000256" key="7">
    <source>
        <dbReference type="ARBA" id="ARBA00023145"/>
    </source>
</evidence>
<keyword evidence="9" id="KW-0325">Glycoprotein</keyword>
<evidence type="ECO:0000256" key="3">
    <source>
        <dbReference type="ARBA" id="ARBA00022670"/>
    </source>
</evidence>
<dbReference type="PROSITE" id="PS50240">
    <property type="entry name" value="TRYPSIN_DOM"/>
    <property type="match status" value="3"/>
</dbReference>
<sequence length="1166" mass="129234">MNRLLAWILFVQPQLNFGQPNSKESLNTVTSHPNWKLLNFDQCGLSYADRIIGGKNASMGSYPWIARIGYVKKDVPDDEREVTFRCGGSVISEYYIITAAHCVTNLSNNTLVSKIRLGEHNTDTNPDCENSFCNDPYEEFEPAKIMFHEKYDTPKLRNDIALIRLNRKIKFTEFVKPICMMKGNLLKKNFIGQTAEVAGWGIYDINEPQMSTMLQTVKLPVVENTRCESGYRRVSAVSSQQMCVGGKVGQDSCGGDSGGPLMKVDVDSDIGPRYYIIGLVSFGPKLCGETNLPGVYTKISDICGAIHFAACDGDFVIDNRNEGSCTTPDEQQGHCLMIEDCQYVFNIVKNKGIRHPDALKFLLQSTCGFEGANPKVCCPKDDADDRHSFVEENDKRHESSKEKSDDPNESFQNPLQLLPSKCGEDYANRIIGGELTELDEFPWMAVLEYAHAKGTITACGGVLITKRYVLTAAHCIRAIPSTWRLRNVRLGENDMRTDPDCIDEGNGEQTCADPVLMIPVEREIIHEDYMNPERFRNDIALLRLDRDVETTRYVQPICLPTSGDVSRLYWSAGWGQIEKKASSDIKLKVRLPYADFNTCKHTFYTRNIILGDGQMCAGGIAGRDTCKGDSGGPLMKQVQEIGKANKWVVDGVVSIGHSPCGLQGWPAVYTKRRNHFFGALPSQQHAGENCTAHDGSAGACILLSTCDELLEMIMTSKRAKMDHKDAIAIIQKSTCGFIQVEPLVCCPGKKLGDDALNDPPPKFDEEYDADRPMIKTTKSPIVTSKTMKPGQKPPQHSQPLTTTKQPKKTTQGIQSAPTTTPHVGFTNTPNVATSSVPARHTTFVTSTNVPPTQASISPSVSATTTTAEHTRTTSDAITTESYTDVIVKEQTKLLPKECGRVLSFKYFFGNRTEFDDFPWITLIAYDTPDGKLYACGGSLISNRYVLTAAHCVNDLNPTWKVSGVRFGEYDTSSEIDCLPDGPDNSTFCANKPIDVAIEEKIVYPGFMPLDRSRLHDIALLRLAEEIQFTDFVKPICLPFKKPDPQRYYTSGWGKNLLAEGSNLKYMSYLTLANPTKCANQYKSEGINLSEYQVCAGIQATEKACIGDLGGPMMGIEERPNQQKRVTAFGVLSLTHSPQDSCQTDGWPGIYTKVGEYVPWIISQLRP</sequence>
<dbReference type="InterPro" id="IPR022700">
    <property type="entry name" value="CLIP"/>
</dbReference>
<feature type="compositionally biased region" description="Polar residues" evidence="12">
    <location>
        <begin position="812"/>
        <end position="828"/>
    </location>
</feature>
<dbReference type="InterPro" id="IPR018114">
    <property type="entry name" value="TRYPSIN_HIS"/>
</dbReference>
<dbReference type="Pfam" id="PF00089">
    <property type="entry name" value="Trypsin"/>
    <property type="match status" value="3"/>
</dbReference>
<dbReference type="InterPro" id="IPR043504">
    <property type="entry name" value="Peptidase_S1_PA_chymotrypsin"/>
</dbReference>
<comment type="similarity">
    <text evidence="10">Belongs to the peptidase S1 family. CLIP subfamily.</text>
</comment>
<evidence type="ECO:0000256" key="5">
    <source>
        <dbReference type="ARBA" id="ARBA00022801"/>
    </source>
</evidence>
<evidence type="ECO:0000256" key="9">
    <source>
        <dbReference type="ARBA" id="ARBA00023180"/>
    </source>
</evidence>